<evidence type="ECO:0000259" key="3">
    <source>
        <dbReference type="PROSITE" id="PS50043"/>
    </source>
</evidence>
<organism evidence="4 5">
    <name type="scientific">Nonomuraea mangrovi</name>
    <dbReference type="NCBI Taxonomy" id="2316207"/>
    <lineage>
        <taxon>Bacteria</taxon>
        <taxon>Bacillati</taxon>
        <taxon>Actinomycetota</taxon>
        <taxon>Actinomycetes</taxon>
        <taxon>Streptosporangiales</taxon>
        <taxon>Streptosporangiaceae</taxon>
        <taxon>Nonomuraea</taxon>
    </lineage>
</organism>
<dbReference type="Pfam" id="PF13191">
    <property type="entry name" value="AAA_16"/>
    <property type="match status" value="1"/>
</dbReference>
<dbReference type="PRINTS" id="PR00038">
    <property type="entry name" value="HTHLUXR"/>
</dbReference>
<keyword evidence="5" id="KW-1185">Reference proteome</keyword>
<comment type="caution">
    <text evidence="4">The sequence shown here is derived from an EMBL/GenBank/DDBJ whole genome shotgun (WGS) entry which is preliminary data.</text>
</comment>
<dbReference type="InterPro" id="IPR000792">
    <property type="entry name" value="Tscrpt_reg_LuxR_C"/>
</dbReference>
<dbReference type="Gene3D" id="1.10.10.10">
    <property type="entry name" value="Winged helix-like DNA-binding domain superfamily/Winged helix DNA-binding domain"/>
    <property type="match status" value="1"/>
</dbReference>
<accession>A0ABW4SLR2</accession>
<feature type="domain" description="HTH luxR-type" evidence="3">
    <location>
        <begin position="825"/>
        <end position="890"/>
    </location>
</feature>
<dbReference type="PANTHER" id="PTHR16305:SF35">
    <property type="entry name" value="TRANSCRIPTIONAL ACTIVATOR DOMAIN"/>
    <property type="match status" value="1"/>
</dbReference>
<evidence type="ECO:0000313" key="4">
    <source>
        <dbReference type="EMBL" id="MFD1929970.1"/>
    </source>
</evidence>
<dbReference type="PROSITE" id="PS50043">
    <property type="entry name" value="HTH_LUXR_2"/>
    <property type="match status" value="1"/>
</dbReference>
<dbReference type="Pfam" id="PF00196">
    <property type="entry name" value="GerE"/>
    <property type="match status" value="1"/>
</dbReference>
<dbReference type="InterPro" id="IPR016032">
    <property type="entry name" value="Sig_transdc_resp-reg_C-effctor"/>
</dbReference>
<protein>
    <submittedName>
        <fullName evidence="4">AAA family ATPase</fullName>
    </submittedName>
</protein>
<sequence length="892" mass="94628">MAEVLSRQGLRGREIEIGRLDGLVEGVRQAGTSALGVLRGEPGIGKTALLDEAITRARAAGFSVGLGRADELDQIAPLASLVACLRHGERPLMSCDAFARLSHRHDQRIWLVEQLAGAIEARAVDEPVLIALDDVHWADPLSRFALGLLPVRLRTSPVLWLLTSRDDHGGAAEEIALAAARDLPARTVRLGPLSGTAMDQLARDTLGEEADDRVKELLEGAGGNPFLAVEMLAGVASADPASRLVPGVRGRLGSLPTSTLRFLQTGAVLGRRFTLADAAALLGRPPVTLLADLESAVRGGLLEDDGDHLSFRHDLLRQAIYADVPPSARKALHREAAAHLVTTGRSPMDAAPHILIGAVPGDEQAIALLGRAAHDVLPIAPALAADLAIRALELAPVASPLRFEVGEQAIVHLTRAGRNRQAVRTGQELLALRPSLDVFGRLQAALGDPLWNLSLAQELRHRAESGLDAGGGGPHVQARLAALRALAMSRDPDLEPAREAGCAALAQTVETGDRQARVTSLLALGEIELNAGRGGAALSHFTALRLVDEAYTAEEVIAHQHLDDYAAAERLLAVLEAEQEAPRPGMLRWAQANHHLGLGRLDDAEAELLTMQHLERNVGESVHQVNAHVIRCWIACLRGEPDEAGVCLEAARQALADKPDRGNQAAVAFAEAIIGRTASRLRDVEGPFTRWRLLRTWIAPAVRLALRDGDQDLAGSLAAQADAHAALNPGVPTVHAIAAQVAGLVGDDLDLLAGAHELARSSPRPLVRADIAADLGLALMARGRGGEALSPLNEAHDTFTDLGAHGEAARVRAHLETGSTRTVRPVQGWQALTATEKKVARLIAAGHTNRSAAGRLVVSPHTINTHLTSVYRKLAVNSRVQLTHIAMSHPED</sequence>
<dbReference type="Proteomes" id="UP001597368">
    <property type="component" value="Unassembled WGS sequence"/>
</dbReference>
<proteinExistence type="predicted"/>
<dbReference type="SUPFAM" id="SSF46894">
    <property type="entry name" value="C-terminal effector domain of the bipartite response regulators"/>
    <property type="match status" value="1"/>
</dbReference>
<dbReference type="InterPro" id="IPR027417">
    <property type="entry name" value="P-loop_NTPase"/>
</dbReference>
<evidence type="ECO:0000313" key="5">
    <source>
        <dbReference type="Proteomes" id="UP001597368"/>
    </source>
</evidence>
<dbReference type="EMBL" id="JBHUFV010000003">
    <property type="protein sequence ID" value="MFD1929970.1"/>
    <property type="molecule type" value="Genomic_DNA"/>
</dbReference>
<reference evidence="5" key="1">
    <citation type="journal article" date="2019" name="Int. J. Syst. Evol. Microbiol.">
        <title>The Global Catalogue of Microorganisms (GCM) 10K type strain sequencing project: providing services to taxonomists for standard genome sequencing and annotation.</title>
        <authorList>
            <consortium name="The Broad Institute Genomics Platform"/>
            <consortium name="The Broad Institute Genome Sequencing Center for Infectious Disease"/>
            <person name="Wu L."/>
            <person name="Ma J."/>
        </authorList>
    </citation>
    <scope>NUCLEOTIDE SEQUENCE [LARGE SCALE GENOMIC DNA]</scope>
    <source>
        <strain evidence="5">ICMP 6774ER</strain>
    </source>
</reference>
<gene>
    <name evidence="4" type="ORF">ACFSKW_00620</name>
</gene>
<keyword evidence="2" id="KW-0067">ATP-binding</keyword>
<evidence type="ECO:0000256" key="1">
    <source>
        <dbReference type="ARBA" id="ARBA00022741"/>
    </source>
</evidence>
<dbReference type="PANTHER" id="PTHR16305">
    <property type="entry name" value="TESTICULAR SOLUBLE ADENYLYL CYCLASE"/>
    <property type="match status" value="1"/>
</dbReference>
<dbReference type="SMART" id="SM00421">
    <property type="entry name" value="HTH_LUXR"/>
    <property type="match status" value="1"/>
</dbReference>
<dbReference type="RefSeq" id="WP_379567948.1">
    <property type="nucleotide sequence ID" value="NZ_JBHUFV010000003.1"/>
</dbReference>
<dbReference type="CDD" id="cd06170">
    <property type="entry name" value="LuxR_C_like"/>
    <property type="match status" value="1"/>
</dbReference>
<keyword evidence="1" id="KW-0547">Nucleotide-binding</keyword>
<name>A0ABW4SLR2_9ACTN</name>
<dbReference type="SUPFAM" id="SSF52540">
    <property type="entry name" value="P-loop containing nucleoside triphosphate hydrolases"/>
    <property type="match status" value="1"/>
</dbReference>
<evidence type="ECO:0000256" key="2">
    <source>
        <dbReference type="ARBA" id="ARBA00022840"/>
    </source>
</evidence>
<dbReference type="InterPro" id="IPR036388">
    <property type="entry name" value="WH-like_DNA-bd_sf"/>
</dbReference>
<dbReference type="InterPro" id="IPR041664">
    <property type="entry name" value="AAA_16"/>
</dbReference>